<reference evidence="2" key="2">
    <citation type="submission" date="2023-05" db="EMBL/GenBank/DDBJ databases">
        <authorList>
            <consortium name="Lawrence Berkeley National Laboratory"/>
            <person name="Steindorff A."/>
            <person name="Hensen N."/>
            <person name="Bonometti L."/>
            <person name="Westerberg I."/>
            <person name="Brannstrom I.O."/>
            <person name="Guillou S."/>
            <person name="Cros-Aarteil S."/>
            <person name="Calhoun S."/>
            <person name="Haridas S."/>
            <person name="Kuo A."/>
            <person name="Mondo S."/>
            <person name="Pangilinan J."/>
            <person name="Riley R."/>
            <person name="Labutti K."/>
            <person name="Andreopoulos B."/>
            <person name="Lipzen A."/>
            <person name="Chen C."/>
            <person name="Yanf M."/>
            <person name="Daum C."/>
            <person name="Ng V."/>
            <person name="Clum A."/>
            <person name="Ohm R."/>
            <person name="Martin F."/>
            <person name="Silar P."/>
            <person name="Natvig D."/>
            <person name="Lalanne C."/>
            <person name="Gautier V."/>
            <person name="Ament-Velasquez S.L."/>
            <person name="Kruys A."/>
            <person name="Hutchinson M.I."/>
            <person name="Powell A.J."/>
            <person name="Barry K."/>
            <person name="Miller A.N."/>
            <person name="Grigoriev I.V."/>
            <person name="Debuchy R."/>
            <person name="Gladieux P."/>
            <person name="Thoren M.H."/>
            <person name="Johannesson H."/>
        </authorList>
    </citation>
    <scope>NUCLEOTIDE SEQUENCE</scope>
    <source>
        <strain evidence="2">CBS 508.74</strain>
    </source>
</reference>
<comment type="caution">
    <text evidence="2">The sequence shown here is derived from an EMBL/GenBank/DDBJ whole genome shotgun (WGS) entry which is preliminary data.</text>
</comment>
<name>A0AAN6TN99_9PEZI</name>
<keyword evidence="3" id="KW-1185">Reference proteome</keyword>
<gene>
    <name evidence="2" type="ORF">N656DRAFT_49344</name>
</gene>
<feature type="compositionally biased region" description="Gly residues" evidence="1">
    <location>
        <begin position="152"/>
        <end position="168"/>
    </location>
</feature>
<dbReference type="EMBL" id="MU853332">
    <property type="protein sequence ID" value="KAK4117583.1"/>
    <property type="molecule type" value="Genomic_DNA"/>
</dbReference>
<reference evidence="2" key="1">
    <citation type="journal article" date="2023" name="Mol. Phylogenet. Evol.">
        <title>Genome-scale phylogeny and comparative genomics of the fungal order Sordariales.</title>
        <authorList>
            <person name="Hensen N."/>
            <person name="Bonometti L."/>
            <person name="Westerberg I."/>
            <person name="Brannstrom I.O."/>
            <person name="Guillou S."/>
            <person name="Cros-Aarteil S."/>
            <person name="Calhoun S."/>
            <person name="Haridas S."/>
            <person name="Kuo A."/>
            <person name="Mondo S."/>
            <person name="Pangilinan J."/>
            <person name="Riley R."/>
            <person name="LaButti K."/>
            <person name="Andreopoulos B."/>
            <person name="Lipzen A."/>
            <person name="Chen C."/>
            <person name="Yan M."/>
            <person name="Daum C."/>
            <person name="Ng V."/>
            <person name="Clum A."/>
            <person name="Steindorff A."/>
            <person name="Ohm R.A."/>
            <person name="Martin F."/>
            <person name="Silar P."/>
            <person name="Natvig D.O."/>
            <person name="Lalanne C."/>
            <person name="Gautier V."/>
            <person name="Ament-Velasquez S.L."/>
            <person name="Kruys A."/>
            <person name="Hutchinson M.I."/>
            <person name="Powell A.J."/>
            <person name="Barry K."/>
            <person name="Miller A.N."/>
            <person name="Grigoriev I.V."/>
            <person name="Debuchy R."/>
            <person name="Gladieux P."/>
            <person name="Hiltunen Thoren M."/>
            <person name="Johannesson H."/>
        </authorList>
    </citation>
    <scope>NUCLEOTIDE SEQUENCE</scope>
    <source>
        <strain evidence="2">CBS 508.74</strain>
    </source>
</reference>
<feature type="region of interest" description="Disordered" evidence="1">
    <location>
        <begin position="113"/>
        <end position="168"/>
    </location>
</feature>
<feature type="compositionally biased region" description="Basic and acidic residues" evidence="1">
    <location>
        <begin position="116"/>
        <end position="145"/>
    </location>
</feature>
<proteinExistence type="predicted"/>
<protein>
    <submittedName>
        <fullName evidence="2">Uncharacterized protein</fullName>
    </submittedName>
</protein>
<evidence type="ECO:0000256" key="1">
    <source>
        <dbReference type="SAM" id="MobiDB-lite"/>
    </source>
</evidence>
<dbReference type="Proteomes" id="UP001302812">
    <property type="component" value="Unassembled WGS sequence"/>
</dbReference>
<dbReference type="GeneID" id="89933955"/>
<dbReference type="RefSeq" id="XP_064675153.1">
    <property type="nucleotide sequence ID" value="XM_064809831.1"/>
</dbReference>
<accession>A0AAN6TN99</accession>
<evidence type="ECO:0000313" key="3">
    <source>
        <dbReference type="Proteomes" id="UP001302812"/>
    </source>
</evidence>
<dbReference type="AlphaFoldDB" id="A0AAN6TN99"/>
<organism evidence="2 3">
    <name type="scientific">Canariomyces notabilis</name>
    <dbReference type="NCBI Taxonomy" id="2074819"/>
    <lineage>
        <taxon>Eukaryota</taxon>
        <taxon>Fungi</taxon>
        <taxon>Dikarya</taxon>
        <taxon>Ascomycota</taxon>
        <taxon>Pezizomycotina</taxon>
        <taxon>Sordariomycetes</taxon>
        <taxon>Sordariomycetidae</taxon>
        <taxon>Sordariales</taxon>
        <taxon>Chaetomiaceae</taxon>
        <taxon>Canariomyces</taxon>
    </lineage>
</organism>
<sequence length="168" mass="18511">MMVGRMEGDGGEMVYDEIFKHMKMKPSLANELGGERPGLRSRGVGFWSIDLNRDDECDDGWKDGETGEEMDYDAIFERMRASHANELGGESPRLGSRDVLSTYLYGGGKIMAVAGGKRERETEQRERGPDDEKSRGGKERVWGRGEEEEEGGGGGDLYLRGGGQDPLG</sequence>
<evidence type="ECO:0000313" key="2">
    <source>
        <dbReference type="EMBL" id="KAK4117583.1"/>
    </source>
</evidence>